<dbReference type="PANTHER" id="PTHR22916">
    <property type="entry name" value="GLYCOSYLTRANSFERASE"/>
    <property type="match status" value="1"/>
</dbReference>
<feature type="domain" description="Glycosyltransferase 2-like" evidence="1">
    <location>
        <begin position="8"/>
        <end position="138"/>
    </location>
</feature>
<protein>
    <submittedName>
        <fullName evidence="2">WcaN glycosyltransferase</fullName>
    </submittedName>
</protein>
<dbReference type="EMBL" id="KR007673">
    <property type="protein sequence ID" value="AKJ75320.1"/>
    <property type="molecule type" value="Genomic_DNA"/>
</dbReference>
<evidence type="ECO:0000259" key="1">
    <source>
        <dbReference type="Pfam" id="PF00535"/>
    </source>
</evidence>
<name>A0A0G3EWR0_KLEPN</name>
<dbReference type="GO" id="GO:0016758">
    <property type="term" value="F:hexosyltransferase activity"/>
    <property type="evidence" value="ECO:0007669"/>
    <property type="project" value="UniProtKB-ARBA"/>
</dbReference>
<gene>
    <name evidence="2" type="primary">wcaN</name>
    <name evidence="2" type="ORF">DR5092_05_00011</name>
</gene>
<sequence length="292" mass="34181">MSETSLVSVYITTRNRPDMLDRALASLTKQTFRNFEVLICNDNSEAKYLSYYTNVIEKYNNSFNGLVYIVNENTMGACYSRNILIHQAKGEFVTGLDDDDYFFPERLELFISFGELNKYSFICANVTIASTERIKTREGGMVISLDEMKNFNAVGNQIFVKKHIIESVGGFDTDMPAWQDYDTWLRIINKHGAAYKLNACTMYLDTDTSRNRISTTSKAYNGYETFIRKHAGILSEHNLLSLKYMDLINRKVEFSIFCKELIGEFSLQKRLLKYRMPYYYPRLYYFYNKYIK</sequence>
<reference evidence="2" key="1">
    <citation type="journal article" date="2015" name="Genome Biol. Evol.">
        <title>Extensive Capsule Locus Variation and Large-Scale Genomic Recombination within the Klebsiella pneumoniae Clonal Group 258.</title>
        <authorList>
            <person name="Wyres K.L."/>
            <person name="Gorrie C."/>
            <person name="Edwards D.J."/>
            <person name="Wertheim H.F."/>
            <person name="Hsu L.Y."/>
            <person name="Van Kinh N."/>
            <person name="Zadoks R."/>
            <person name="Baker S."/>
            <person name="Holt K.E."/>
        </authorList>
    </citation>
    <scope>NUCLEOTIDE SEQUENCE</scope>
    <source>
        <strain evidence="2">DR5092/05</strain>
    </source>
</reference>
<organism evidence="2">
    <name type="scientific">Klebsiella pneumoniae</name>
    <dbReference type="NCBI Taxonomy" id="573"/>
    <lineage>
        <taxon>Bacteria</taxon>
        <taxon>Pseudomonadati</taxon>
        <taxon>Pseudomonadota</taxon>
        <taxon>Gammaproteobacteria</taxon>
        <taxon>Enterobacterales</taxon>
        <taxon>Enterobacteriaceae</taxon>
        <taxon>Klebsiella/Raoultella group</taxon>
        <taxon>Klebsiella</taxon>
        <taxon>Klebsiella pneumoniae complex</taxon>
    </lineage>
</organism>
<dbReference type="SUPFAM" id="SSF53448">
    <property type="entry name" value="Nucleotide-diphospho-sugar transferases"/>
    <property type="match status" value="1"/>
</dbReference>
<dbReference type="InterPro" id="IPR001173">
    <property type="entry name" value="Glyco_trans_2-like"/>
</dbReference>
<dbReference type="AlphaFoldDB" id="A0A0G3EWR0"/>
<dbReference type="PATRIC" id="fig|573.1361.peg.1416"/>
<keyword evidence="2" id="KW-0808">Transferase</keyword>
<dbReference type="Pfam" id="PF00535">
    <property type="entry name" value="Glycos_transf_2"/>
    <property type="match status" value="1"/>
</dbReference>
<dbReference type="RefSeq" id="WP_023280333.1">
    <property type="nucleotide sequence ID" value="NZ_BIIG01000002.1"/>
</dbReference>
<dbReference type="InterPro" id="IPR029044">
    <property type="entry name" value="Nucleotide-diphossugar_trans"/>
</dbReference>
<accession>A0A0G3EWR0</accession>
<dbReference type="Gene3D" id="3.90.550.10">
    <property type="entry name" value="Spore Coat Polysaccharide Biosynthesis Protein SpsA, Chain A"/>
    <property type="match status" value="1"/>
</dbReference>
<evidence type="ECO:0000313" key="2">
    <source>
        <dbReference type="EMBL" id="AKJ75320.1"/>
    </source>
</evidence>
<dbReference type="PANTHER" id="PTHR22916:SF3">
    <property type="entry name" value="UDP-GLCNAC:BETAGAL BETA-1,3-N-ACETYLGLUCOSAMINYLTRANSFERASE-LIKE PROTEIN 1"/>
    <property type="match status" value="1"/>
</dbReference>
<dbReference type="CDD" id="cd00761">
    <property type="entry name" value="Glyco_tranf_GTA_type"/>
    <property type="match status" value="1"/>
</dbReference>
<proteinExistence type="predicted"/>